<name>A0ABT8L4Y4_9BACT</name>
<keyword evidence="2" id="KW-1185">Reference proteome</keyword>
<reference evidence="1" key="1">
    <citation type="submission" date="2023-06" db="EMBL/GenBank/DDBJ databases">
        <title>Genomic of Agaribacillus aureum.</title>
        <authorList>
            <person name="Wang G."/>
        </authorList>
    </citation>
    <scope>NUCLEOTIDE SEQUENCE</scope>
    <source>
        <strain evidence="1">BMA12</strain>
    </source>
</reference>
<dbReference type="Proteomes" id="UP001172083">
    <property type="component" value="Unassembled WGS sequence"/>
</dbReference>
<organism evidence="1 2">
    <name type="scientific">Agaribacillus aureus</name>
    <dbReference type="NCBI Taxonomy" id="3051825"/>
    <lineage>
        <taxon>Bacteria</taxon>
        <taxon>Pseudomonadati</taxon>
        <taxon>Bacteroidota</taxon>
        <taxon>Cytophagia</taxon>
        <taxon>Cytophagales</taxon>
        <taxon>Splendidivirgaceae</taxon>
        <taxon>Agaribacillus</taxon>
    </lineage>
</organism>
<gene>
    <name evidence="1" type="ORF">QQ020_05500</name>
</gene>
<accession>A0ABT8L4Y4</accession>
<evidence type="ECO:0000313" key="1">
    <source>
        <dbReference type="EMBL" id="MDN5211491.1"/>
    </source>
</evidence>
<evidence type="ECO:0000313" key="2">
    <source>
        <dbReference type="Proteomes" id="UP001172083"/>
    </source>
</evidence>
<protein>
    <submittedName>
        <fullName evidence="1">Uncharacterized protein</fullName>
    </submittedName>
</protein>
<dbReference type="EMBL" id="JAUJEB010000001">
    <property type="protein sequence ID" value="MDN5211491.1"/>
    <property type="molecule type" value="Genomic_DNA"/>
</dbReference>
<dbReference type="RefSeq" id="WP_346756824.1">
    <property type="nucleotide sequence ID" value="NZ_JAUJEB010000001.1"/>
</dbReference>
<proteinExistence type="predicted"/>
<sequence>MGYFTRVFCKANNRPSVKQILDNLNSFGYSVTSNLNPDELESEDWANFELNYKDGKLPILVELNQLENSDGLAEEEIEEFKETIGKPGLFSLSKKKVLTQLEKTKFILCNQLPISDIDDDGYDVNGELMQIFVSECEGMIQCDGEGFYFGTKLILKE</sequence>
<comment type="caution">
    <text evidence="1">The sequence shown here is derived from an EMBL/GenBank/DDBJ whole genome shotgun (WGS) entry which is preliminary data.</text>
</comment>